<gene>
    <name evidence="1" type="ORF">AVR91_0206095</name>
</gene>
<evidence type="ECO:0000313" key="2">
    <source>
        <dbReference type="Proteomes" id="UP000076660"/>
    </source>
</evidence>
<accession>A0A1W2M1I3</accession>
<organism evidence="1 2">
    <name type="scientific">Amycolatopsis keratiniphila subsp. keratiniphila</name>
    <dbReference type="NCBI Taxonomy" id="227715"/>
    <lineage>
        <taxon>Bacteria</taxon>
        <taxon>Bacillati</taxon>
        <taxon>Actinomycetota</taxon>
        <taxon>Actinomycetes</taxon>
        <taxon>Pseudonocardiales</taxon>
        <taxon>Pseudonocardiaceae</taxon>
        <taxon>Amycolatopsis</taxon>
        <taxon>Amycolatopsis japonica group</taxon>
    </lineage>
</organism>
<reference evidence="1 2" key="1">
    <citation type="submission" date="2016-12" db="EMBL/GenBank/DDBJ databases">
        <title>Amycolatopsis keratiniphila subsp. keratiniphila genome sequencing and assembly.</title>
        <authorList>
            <person name="Mayilraj S."/>
            <person name="Kaur N."/>
        </authorList>
    </citation>
    <scope>NUCLEOTIDE SEQUENCE [LARGE SCALE GENOMIC DNA]</scope>
    <source>
        <strain evidence="1 2">DSM 44409</strain>
    </source>
</reference>
<dbReference type="AlphaFoldDB" id="A0A1W2M1I3"/>
<comment type="caution">
    <text evidence="1">The sequence shown here is derived from an EMBL/GenBank/DDBJ whole genome shotgun (WGS) entry which is preliminary data.</text>
</comment>
<proteinExistence type="predicted"/>
<evidence type="ECO:0000313" key="1">
    <source>
        <dbReference type="EMBL" id="ONF73677.1"/>
    </source>
</evidence>
<dbReference type="Proteomes" id="UP000076660">
    <property type="component" value="Unassembled WGS sequence"/>
</dbReference>
<dbReference type="EMBL" id="LQMT02000007">
    <property type="protein sequence ID" value="ONF73677.1"/>
    <property type="molecule type" value="Genomic_DNA"/>
</dbReference>
<protein>
    <submittedName>
        <fullName evidence="1">Uncharacterized protein</fullName>
    </submittedName>
</protein>
<name>A0A1W2M1I3_9PSEU</name>
<sequence length="59" mass="6577">MLGVALIWDDRGCEATIIPLRYENARSMVRQRRTALADHHLLERTGMRPAAVNGSIDSA</sequence>